<dbReference type="Proteomes" id="UP000245081">
    <property type="component" value="Unassembled WGS sequence"/>
</dbReference>
<name>A0A2R5F7H1_9PROT</name>
<dbReference type="InterPro" id="IPR005101">
    <property type="entry name" value="Cryptochr/Photolyase_FAD-bd"/>
</dbReference>
<comment type="cofactor">
    <cofactor evidence="8">
        <name>FAD</name>
        <dbReference type="ChEBI" id="CHEBI:57692"/>
    </cofactor>
    <text evidence="8">Binds 1 FAD per subunit.</text>
</comment>
<dbReference type="PANTHER" id="PTHR11455">
    <property type="entry name" value="CRYPTOCHROME"/>
    <property type="match status" value="1"/>
</dbReference>
<comment type="catalytic activity">
    <reaction evidence="7">
        <text>cyclobutadipyrimidine (in DNA) = 2 pyrimidine residues (in DNA).</text>
        <dbReference type="EC" id="4.1.99.3"/>
    </reaction>
</comment>
<dbReference type="InterPro" id="IPR014729">
    <property type="entry name" value="Rossmann-like_a/b/a_fold"/>
</dbReference>
<dbReference type="PANTHER" id="PTHR11455:SF9">
    <property type="entry name" value="CRYPTOCHROME CIRCADIAN CLOCK 5 ISOFORM X1"/>
    <property type="match status" value="1"/>
</dbReference>
<evidence type="ECO:0000256" key="4">
    <source>
        <dbReference type="ARBA" id="ARBA00022630"/>
    </source>
</evidence>
<dbReference type="InterPro" id="IPR036155">
    <property type="entry name" value="Crypto/Photolyase_N_sf"/>
</dbReference>
<evidence type="ECO:0000256" key="8">
    <source>
        <dbReference type="PIRSR" id="PIRSR602081-1"/>
    </source>
</evidence>
<dbReference type="SUPFAM" id="SSF48173">
    <property type="entry name" value="Cryptochrome/photolyase FAD-binding domain"/>
    <property type="match status" value="1"/>
</dbReference>
<evidence type="ECO:0000256" key="1">
    <source>
        <dbReference type="ARBA" id="ARBA00001932"/>
    </source>
</evidence>
<dbReference type="RefSeq" id="WP_109015373.1">
    <property type="nucleotide sequence ID" value="NZ_BDOQ01000006.1"/>
</dbReference>
<evidence type="ECO:0000259" key="10">
    <source>
        <dbReference type="PROSITE" id="PS51645"/>
    </source>
</evidence>
<gene>
    <name evidence="11" type="primary">phrB</name>
    <name evidence="11" type="ORF">NMK_1746</name>
</gene>
<dbReference type="Pfam" id="PF03441">
    <property type="entry name" value="FAD_binding_7"/>
    <property type="match status" value="1"/>
</dbReference>
<feature type="binding site" evidence="8">
    <location>
        <begin position="276"/>
        <end position="283"/>
    </location>
    <ligand>
        <name>FAD</name>
        <dbReference type="ChEBI" id="CHEBI:57692"/>
    </ligand>
</feature>
<dbReference type="GO" id="GO:0003677">
    <property type="term" value="F:DNA binding"/>
    <property type="evidence" value="ECO:0007669"/>
    <property type="project" value="TreeGrafter"/>
</dbReference>
<evidence type="ECO:0000256" key="5">
    <source>
        <dbReference type="ARBA" id="ARBA00022827"/>
    </source>
</evidence>
<evidence type="ECO:0000256" key="3">
    <source>
        <dbReference type="ARBA" id="ARBA00014046"/>
    </source>
</evidence>
<dbReference type="InterPro" id="IPR006050">
    <property type="entry name" value="DNA_photolyase_N"/>
</dbReference>
<keyword evidence="5 8" id="KW-0274">FAD</keyword>
<keyword evidence="6 9" id="KW-0157">Chromophore</keyword>
<dbReference type="Gene3D" id="3.40.50.620">
    <property type="entry name" value="HUPs"/>
    <property type="match status" value="1"/>
</dbReference>
<accession>A0A2R5F7H1</accession>
<comment type="similarity">
    <text evidence="9">Belongs to the DNA photolyase family.</text>
</comment>
<sequence length="482" mass="54937">MSAKRYDRALVWFRRDLRDYDHAALSQALIDAQHVYCAFVFDTDILHHLNDKADRRVEFIWESVRELKEALRDRGGDLIVLHGSAQVEIPALAAKLGVQAVYANRDYEPAATKRDQIVADLLGRENVDFETFKDQVIFERDEILTAQGKPYGVFTPYKNAWLKRVSEADLGPHTIDEHVSSLAAPATVSPMPSLESLGFLRTNLLQLMPTGMSGADKLFENFQERMDHYHDARDYPAKKGPSYLSVHLRFGTLSIRAAASQAWYMGGRGAEVWLSELIWREFYFMLLHFHPQLAEGRAYRHEFDGLAYPGDEEHFVAWCEGRTGFPIVDAAMRQLNQTGYMHNRLRMIAASFLVKDLLVDWRRGEDYFARKLIDFDLAANNGGWQWSASTGCDGQPWFRIFNPVTQSEKFDPDGKFIRRYVPELAALHGAEIHTPWKVPPMRLMEAGIELGKTYPVPVVDHAVMREKTLALYKSASGSAHAL</sequence>
<evidence type="ECO:0000256" key="2">
    <source>
        <dbReference type="ARBA" id="ARBA00013149"/>
    </source>
</evidence>
<keyword evidence="12" id="KW-1185">Reference proteome</keyword>
<reference evidence="11 12" key="1">
    <citation type="journal article" date="2018" name="Environ. Microbiol.">
        <title>Isolation and genomic characterization of Novimethylophilus kurashikiensis gen. nov. sp. nov., a new lanthanide-dependent methylotrophic species of Methylophilaceae.</title>
        <authorList>
            <person name="Lv H."/>
            <person name="Sahin N."/>
            <person name="Tani A."/>
        </authorList>
    </citation>
    <scope>NUCLEOTIDE SEQUENCE [LARGE SCALE GENOMIC DNA]</scope>
    <source>
        <strain evidence="11 12">La2-4</strain>
    </source>
</reference>
<feature type="binding site" evidence="8">
    <location>
        <position position="229"/>
    </location>
    <ligand>
        <name>FAD</name>
        <dbReference type="ChEBI" id="CHEBI:57692"/>
    </ligand>
</feature>
<dbReference type="PROSITE" id="PS00394">
    <property type="entry name" value="DNA_PHOTOLYASES_1_1"/>
    <property type="match status" value="1"/>
</dbReference>
<dbReference type="InterPro" id="IPR018394">
    <property type="entry name" value="DNA_photolyase_1_CS_C"/>
</dbReference>
<organism evidence="11 12">
    <name type="scientific">Novimethylophilus kurashikiensis</name>
    <dbReference type="NCBI Taxonomy" id="1825523"/>
    <lineage>
        <taxon>Bacteria</taxon>
        <taxon>Pseudomonadati</taxon>
        <taxon>Pseudomonadota</taxon>
        <taxon>Betaproteobacteria</taxon>
        <taxon>Nitrosomonadales</taxon>
        <taxon>Methylophilaceae</taxon>
        <taxon>Novimethylophilus</taxon>
    </lineage>
</organism>
<evidence type="ECO:0000256" key="6">
    <source>
        <dbReference type="ARBA" id="ARBA00022991"/>
    </source>
</evidence>
<evidence type="ECO:0000313" key="11">
    <source>
        <dbReference type="EMBL" id="GBG14182.1"/>
    </source>
</evidence>
<dbReference type="GO" id="GO:0009416">
    <property type="term" value="P:response to light stimulus"/>
    <property type="evidence" value="ECO:0007669"/>
    <property type="project" value="TreeGrafter"/>
</dbReference>
<dbReference type="AlphaFoldDB" id="A0A2R5F7H1"/>
<dbReference type="Gene3D" id="1.10.579.10">
    <property type="entry name" value="DNA Cyclobutane Dipyrimidine Photolyase, subunit A, domain 3"/>
    <property type="match status" value="1"/>
</dbReference>
<protein>
    <recommendedName>
        <fullName evidence="3">Deoxyribodipyrimidine photo-lyase</fullName>
        <ecNumber evidence="2">4.1.99.3</ecNumber>
    </recommendedName>
</protein>
<keyword evidence="4 8" id="KW-0285">Flavoprotein</keyword>
<dbReference type="InterPro" id="IPR002081">
    <property type="entry name" value="Cryptochrome/DNA_photolyase_1"/>
</dbReference>
<dbReference type="Gene3D" id="1.25.40.80">
    <property type="match status" value="1"/>
</dbReference>
<proteinExistence type="inferred from homology"/>
<dbReference type="InterPro" id="IPR036134">
    <property type="entry name" value="Crypto/Photolyase_FAD-like_sf"/>
</dbReference>
<comment type="cofactor">
    <cofactor evidence="1">
        <name>(6R)-5,10-methylene-5,6,7,8-tetrahydrofolate</name>
        <dbReference type="ChEBI" id="CHEBI:15636"/>
    </cofactor>
</comment>
<dbReference type="Pfam" id="PF00875">
    <property type="entry name" value="DNA_photolyase"/>
    <property type="match status" value="1"/>
</dbReference>
<dbReference type="PROSITE" id="PS00691">
    <property type="entry name" value="DNA_PHOTOLYASES_1_2"/>
    <property type="match status" value="1"/>
</dbReference>
<dbReference type="FunFam" id="1.10.579.10:FF:000003">
    <property type="entry name" value="Deoxyribodipyrimidine photo-lyase"/>
    <property type="match status" value="1"/>
</dbReference>
<dbReference type="OrthoDB" id="9772484at2"/>
<dbReference type="GO" id="GO:0000719">
    <property type="term" value="P:photoreactive repair"/>
    <property type="evidence" value="ECO:0007669"/>
    <property type="project" value="UniProtKB-ARBA"/>
</dbReference>
<feature type="domain" description="Photolyase/cryptochrome alpha/beta" evidence="10">
    <location>
        <begin position="7"/>
        <end position="137"/>
    </location>
</feature>
<dbReference type="GO" id="GO:0003904">
    <property type="term" value="F:deoxyribodipyrimidine photo-lyase activity"/>
    <property type="evidence" value="ECO:0007669"/>
    <property type="project" value="UniProtKB-EC"/>
</dbReference>
<dbReference type="EC" id="4.1.99.3" evidence="2"/>
<dbReference type="SUPFAM" id="SSF52425">
    <property type="entry name" value="Cryptochrome/photolyase, N-terminal domain"/>
    <property type="match status" value="1"/>
</dbReference>
<evidence type="ECO:0000256" key="9">
    <source>
        <dbReference type="RuleBase" id="RU004182"/>
    </source>
</evidence>
<dbReference type="PROSITE" id="PS51645">
    <property type="entry name" value="PHR_CRY_ALPHA_BETA"/>
    <property type="match status" value="1"/>
</dbReference>
<feature type="binding site" evidence="8">
    <location>
        <position position="273"/>
    </location>
    <ligand>
        <name>FAD</name>
        <dbReference type="ChEBI" id="CHEBI:57692"/>
    </ligand>
</feature>
<evidence type="ECO:0000313" key="12">
    <source>
        <dbReference type="Proteomes" id="UP000245081"/>
    </source>
</evidence>
<keyword evidence="11" id="KW-0456">Lyase</keyword>
<feature type="binding site" evidence="8">
    <location>
        <begin position="374"/>
        <end position="376"/>
    </location>
    <ligand>
        <name>FAD</name>
        <dbReference type="ChEBI" id="CHEBI:57692"/>
    </ligand>
</feature>
<evidence type="ECO:0000256" key="7">
    <source>
        <dbReference type="ARBA" id="ARBA00033999"/>
    </source>
</evidence>
<dbReference type="GO" id="GO:0071949">
    <property type="term" value="F:FAD binding"/>
    <property type="evidence" value="ECO:0007669"/>
    <property type="project" value="TreeGrafter"/>
</dbReference>
<dbReference type="PRINTS" id="PR00147">
    <property type="entry name" value="DNAPHOTLYASE"/>
</dbReference>
<dbReference type="EMBL" id="BDOQ01000006">
    <property type="protein sequence ID" value="GBG14182.1"/>
    <property type="molecule type" value="Genomic_DNA"/>
</dbReference>
<comment type="caution">
    <text evidence="11">The sequence shown here is derived from an EMBL/GenBank/DDBJ whole genome shotgun (WGS) entry which is preliminary data.</text>
</comment>